<dbReference type="PANTHER" id="PTHR12112:SF11">
    <property type="entry name" value="PROTEIN PRUNE HOMOLOG 2"/>
    <property type="match status" value="1"/>
</dbReference>
<protein>
    <recommendedName>
        <fullName evidence="4">Protein prune homolog 2</fullName>
    </recommendedName>
    <alternativeName>
        <fullName evidence="5">BNIP2 motif-containing molecule at the C-terminal region 1</fullName>
    </alternativeName>
</protein>
<dbReference type="InterPro" id="IPR001251">
    <property type="entry name" value="CRAL-TRIO_dom"/>
</dbReference>
<keyword evidence="2" id="KW-0963">Cytoplasm</keyword>
<dbReference type="InterPro" id="IPR022181">
    <property type="entry name" value="Bcl2-/adenovirus-E1B"/>
</dbReference>
<comment type="caution">
    <text evidence="8">The sequence shown here is derived from an EMBL/GenBank/DDBJ whole genome shotgun (WGS) entry which is preliminary data.</text>
</comment>
<evidence type="ECO:0000256" key="2">
    <source>
        <dbReference type="ARBA" id="ARBA00022490"/>
    </source>
</evidence>
<evidence type="ECO:0000313" key="8">
    <source>
        <dbReference type="EMBL" id="TWW66427.1"/>
    </source>
</evidence>
<dbReference type="EMBL" id="RHFK02000013">
    <property type="protein sequence ID" value="TWW66427.1"/>
    <property type="molecule type" value="Genomic_DNA"/>
</dbReference>
<dbReference type="Proteomes" id="UP000324091">
    <property type="component" value="Chromosome 20"/>
</dbReference>
<keyword evidence="9" id="KW-1185">Reference proteome</keyword>
<evidence type="ECO:0000256" key="3">
    <source>
        <dbReference type="ARBA" id="ARBA00022703"/>
    </source>
</evidence>
<proteinExistence type="predicted"/>
<organism evidence="8 9">
    <name type="scientific">Takifugu flavidus</name>
    <name type="common">sansaifugu</name>
    <dbReference type="NCBI Taxonomy" id="433684"/>
    <lineage>
        <taxon>Eukaryota</taxon>
        <taxon>Metazoa</taxon>
        <taxon>Chordata</taxon>
        <taxon>Craniata</taxon>
        <taxon>Vertebrata</taxon>
        <taxon>Euteleostomi</taxon>
        <taxon>Actinopterygii</taxon>
        <taxon>Neopterygii</taxon>
        <taxon>Teleostei</taxon>
        <taxon>Neoteleostei</taxon>
        <taxon>Acanthomorphata</taxon>
        <taxon>Eupercaria</taxon>
        <taxon>Tetraodontiformes</taxon>
        <taxon>Tetradontoidea</taxon>
        <taxon>Tetraodontidae</taxon>
        <taxon>Takifugu</taxon>
    </lineage>
</organism>
<dbReference type="SMART" id="SM00516">
    <property type="entry name" value="SEC14"/>
    <property type="match status" value="1"/>
</dbReference>
<feature type="region of interest" description="Disordered" evidence="6">
    <location>
        <begin position="1"/>
        <end position="114"/>
    </location>
</feature>
<dbReference type="Pfam" id="PF13716">
    <property type="entry name" value="CRAL_TRIO_2"/>
    <property type="match status" value="1"/>
</dbReference>
<accession>A0A5C6NL83</accession>
<reference evidence="8 9" key="1">
    <citation type="submission" date="2019-04" db="EMBL/GenBank/DDBJ databases">
        <title>Chromosome genome assembly for Takifugu flavidus.</title>
        <authorList>
            <person name="Xiao S."/>
        </authorList>
    </citation>
    <scope>NUCLEOTIDE SEQUENCE [LARGE SCALE GENOMIC DNA]</scope>
    <source>
        <strain evidence="8">HTHZ2018</strain>
        <tissue evidence="8">Muscle</tissue>
    </source>
</reference>
<evidence type="ECO:0000256" key="5">
    <source>
        <dbReference type="ARBA" id="ARBA00042084"/>
    </source>
</evidence>
<dbReference type="PROSITE" id="PS50191">
    <property type="entry name" value="CRAL_TRIO"/>
    <property type="match status" value="1"/>
</dbReference>
<evidence type="ECO:0000256" key="6">
    <source>
        <dbReference type="SAM" id="MobiDB-lite"/>
    </source>
</evidence>
<dbReference type="GO" id="GO:0006915">
    <property type="term" value="P:apoptotic process"/>
    <property type="evidence" value="ECO:0007669"/>
    <property type="project" value="UniProtKB-KW"/>
</dbReference>
<evidence type="ECO:0000256" key="4">
    <source>
        <dbReference type="ARBA" id="ARBA00039860"/>
    </source>
</evidence>
<dbReference type="Gene3D" id="3.40.525.10">
    <property type="entry name" value="CRAL-TRIO lipid binding domain"/>
    <property type="match status" value="1"/>
</dbReference>
<dbReference type="Pfam" id="PF12496">
    <property type="entry name" value="BNIP2"/>
    <property type="match status" value="1"/>
</dbReference>
<evidence type="ECO:0000313" key="9">
    <source>
        <dbReference type="Proteomes" id="UP000324091"/>
    </source>
</evidence>
<dbReference type="CDD" id="cd00170">
    <property type="entry name" value="SEC14"/>
    <property type="match status" value="1"/>
</dbReference>
<sequence length="463" mass="50886">MNLASSSKMNSDGGESRPAPPTTLPLQGGPGHRKKLSAPRISLSLDQSEDDLGETPDDLDINVDELDTPDEGDYLDYTDHETDWEGVCPFDSAPLEPSAPSRSDPRDPIPTYGAEEERQDVRLWRTVVIGEQEHRINMKVIEPYMRVISHGGYYGNQVNAIIVFAACFLPDSDREDYHEIMENLFLSGRQMAHGLRSASAGGSVATSAIVRKEMSACRIRRSVRGAPEAMTLAENIVKFIFKVGEKIRPLTEEKGGVGGEKGASELLLAGTTEPGSGGLVGESDWAAEEFKACGSACVSPSKATSEGGFEEKHCRYVISTLELMVAEDYMIVYLNGATPHRRMPGLGWLKKCYQMIDRRLRKNLKSFIILHPSWFIRTVLAITKPFISAKFSSKIKYVSSLDELEKLIPMESIQIPECIISLDKELKEAAENSKMNSFLLGVEQTTTAAGRTVRAEEAGTSSS</sequence>
<dbReference type="GO" id="GO:0005737">
    <property type="term" value="C:cytoplasm"/>
    <property type="evidence" value="ECO:0007669"/>
    <property type="project" value="UniProtKB-SubCell"/>
</dbReference>
<dbReference type="InterPro" id="IPR036865">
    <property type="entry name" value="CRAL-TRIO_dom_sf"/>
</dbReference>
<keyword evidence="3" id="KW-0053">Apoptosis</keyword>
<gene>
    <name evidence="8" type="ORF">D4764_20G0004590</name>
</gene>
<name>A0A5C6NL83_9TELE</name>
<feature type="compositionally biased region" description="Polar residues" evidence="6">
    <location>
        <begin position="1"/>
        <end position="10"/>
    </location>
</feature>
<dbReference type="PANTHER" id="PTHR12112">
    <property type="entry name" value="BNIP - RELATED"/>
    <property type="match status" value="1"/>
</dbReference>
<dbReference type="SUPFAM" id="SSF52087">
    <property type="entry name" value="CRAL/TRIO domain"/>
    <property type="match status" value="1"/>
</dbReference>
<evidence type="ECO:0000259" key="7">
    <source>
        <dbReference type="PROSITE" id="PS50191"/>
    </source>
</evidence>
<dbReference type="AlphaFoldDB" id="A0A5C6NL83"/>
<evidence type="ECO:0000256" key="1">
    <source>
        <dbReference type="ARBA" id="ARBA00004496"/>
    </source>
</evidence>
<feature type="domain" description="CRAL-TRIO" evidence="7">
    <location>
        <begin position="315"/>
        <end position="427"/>
    </location>
</feature>
<feature type="compositionally biased region" description="Acidic residues" evidence="6">
    <location>
        <begin position="47"/>
        <end position="76"/>
    </location>
</feature>
<comment type="subcellular location">
    <subcellularLocation>
        <location evidence="1">Cytoplasm</location>
    </subcellularLocation>
</comment>